<dbReference type="InterPro" id="IPR006201">
    <property type="entry name" value="Neur_channel"/>
</dbReference>
<keyword evidence="4 5" id="KW-0472">Membrane</keyword>
<name>A0A0N4U125_DRAME</name>
<keyword evidence="10" id="KW-1185">Reference proteome</keyword>
<dbReference type="AlphaFoldDB" id="A0A0N4U125"/>
<reference evidence="11" key="1">
    <citation type="submission" date="2017-02" db="UniProtKB">
        <authorList>
            <consortium name="WormBaseParasite"/>
        </authorList>
    </citation>
    <scope>IDENTIFICATION</scope>
</reference>
<accession>A0A0N4U125</accession>
<sequence>NELYGKFVVIKTANYKLPAKSLYENLFDGYQKELRPVNNYTKPTKVALKFWLKQILKVNARDQIVKVHCWLELYWNDEFLKWNPSLFNGIKQIHVPAGRIWEPDILVYNNANMNTANNELETNAVIKHNGNIILFKSLITDVTCNMNLIDFPFDQQVCYLTFSSWSMDSGDIELEATNNTDNLAMYISNAEWSLADFAIKTYRKYYECCTQPFIDVTYFMVIKRSPSYYLFSLVIPSAVITVVTMVGFFTPHSTSGENTEKVSLGVTALLSMAIIMMMVSDNVPTTSEVIPLIGKYYIGLIFLIFLAAITTTLTLTYQMRGNSGIPINRFIRSLYEKIACSSFLSWIFSVHFSKFNYDNDSITLEKVSFLSSKSFKRRKIRQEWQQATRIIDRLVMIFYVLITIIFVVYVLRKSHDDIYLNDQLMDGLKADI</sequence>
<feature type="domain" description="Neurotransmitter-gated ion-channel ligand-binding" evidence="6">
    <location>
        <begin position="20"/>
        <end position="226"/>
    </location>
</feature>
<protein>
    <submittedName>
        <fullName evidence="11">Neur_chan_LBD domain-containing protein</fullName>
    </submittedName>
</protein>
<evidence type="ECO:0000259" key="6">
    <source>
        <dbReference type="Pfam" id="PF02931"/>
    </source>
</evidence>
<dbReference type="Proteomes" id="UP000038040">
    <property type="component" value="Unplaced"/>
</dbReference>
<keyword evidence="5" id="KW-0813">Transport</keyword>
<keyword evidence="5" id="KW-0407">Ion channel</keyword>
<evidence type="ECO:0000256" key="5">
    <source>
        <dbReference type="RuleBase" id="RU000687"/>
    </source>
</evidence>
<feature type="transmembrane region" description="Helical" evidence="5">
    <location>
        <begin position="296"/>
        <end position="317"/>
    </location>
</feature>
<dbReference type="WBParaSite" id="DME_0000028001-mRNA-1">
    <property type="protein sequence ID" value="DME_0000028001-mRNA-1"/>
    <property type="gene ID" value="DME_0000028001"/>
</dbReference>
<dbReference type="CDD" id="cd19051">
    <property type="entry name" value="LGIC_TM_cation"/>
    <property type="match status" value="1"/>
</dbReference>
<dbReference type="EMBL" id="UYYG01001150">
    <property type="protein sequence ID" value="VDN54667.1"/>
    <property type="molecule type" value="Genomic_DNA"/>
</dbReference>
<dbReference type="InterPro" id="IPR038050">
    <property type="entry name" value="Neuro_actylchol_rec"/>
</dbReference>
<dbReference type="InterPro" id="IPR018000">
    <property type="entry name" value="Neurotransmitter_ion_chnl_CS"/>
</dbReference>
<evidence type="ECO:0000256" key="2">
    <source>
        <dbReference type="ARBA" id="ARBA00022692"/>
    </source>
</evidence>
<evidence type="ECO:0000256" key="1">
    <source>
        <dbReference type="ARBA" id="ARBA00004141"/>
    </source>
</evidence>
<comment type="similarity">
    <text evidence="5">Belongs to the ligand-gated ion channel (TC 1.A.9) family.</text>
</comment>
<dbReference type="Gene3D" id="2.70.170.10">
    <property type="entry name" value="Neurotransmitter-gated ion-channel ligand-binding domain"/>
    <property type="match status" value="1"/>
</dbReference>
<dbReference type="PROSITE" id="PS00236">
    <property type="entry name" value="NEUROTR_ION_CHANNEL"/>
    <property type="match status" value="1"/>
</dbReference>
<dbReference type="Pfam" id="PF02932">
    <property type="entry name" value="Neur_chan_memb"/>
    <property type="match status" value="1"/>
</dbReference>
<dbReference type="InterPro" id="IPR036719">
    <property type="entry name" value="Neuro-gated_channel_TM_sf"/>
</dbReference>
<comment type="subcellular location">
    <subcellularLocation>
        <location evidence="1">Membrane</location>
        <topology evidence="1">Multi-pass membrane protein</topology>
    </subcellularLocation>
</comment>
<keyword evidence="2 5" id="KW-0812">Transmembrane</keyword>
<evidence type="ECO:0000313" key="10">
    <source>
        <dbReference type="Proteomes" id="UP000274756"/>
    </source>
</evidence>
<dbReference type="SUPFAM" id="SSF63712">
    <property type="entry name" value="Nicotinic receptor ligand binding domain-like"/>
    <property type="match status" value="1"/>
</dbReference>
<dbReference type="FunFam" id="2.70.170.10:FF:000028">
    <property type="entry name" value="AcetylCholine Receptor"/>
    <property type="match status" value="1"/>
</dbReference>
<feature type="transmembrane region" description="Helical" evidence="5">
    <location>
        <begin position="394"/>
        <end position="411"/>
    </location>
</feature>
<gene>
    <name evidence="8" type="ORF">DME_LOCUS4640</name>
</gene>
<dbReference type="GO" id="GO:0016020">
    <property type="term" value="C:membrane"/>
    <property type="evidence" value="ECO:0007669"/>
    <property type="project" value="UniProtKB-SubCell"/>
</dbReference>
<feature type="transmembrane region" description="Helical" evidence="5">
    <location>
        <begin position="228"/>
        <end position="250"/>
    </location>
</feature>
<reference evidence="8 10" key="2">
    <citation type="submission" date="2018-11" db="EMBL/GenBank/DDBJ databases">
        <authorList>
            <consortium name="Pathogen Informatics"/>
        </authorList>
    </citation>
    <scope>NUCLEOTIDE SEQUENCE [LARGE SCALE GENOMIC DNA]</scope>
</reference>
<dbReference type="InterPro" id="IPR036734">
    <property type="entry name" value="Neur_chan_lig-bd_sf"/>
</dbReference>
<dbReference type="PRINTS" id="PR00252">
    <property type="entry name" value="NRIONCHANNEL"/>
</dbReference>
<dbReference type="Proteomes" id="UP000274756">
    <property type="component" value="Unassembled WGS sequence"/>
</dbReference>
<dbReference type="Pfam" id="PF02931">
    <property type="entry name" value="Neur_chan_LBD"/>
    <property type="match status" value="1"/>
</dbReference>
<dbReference type="SUPFAM" id="SSF90112">
    <property type="entry name" value="Neurotransmitter-gated ion-channel transmembrane pore"/>
    <property type="match status" value="1"/>
</dbReference>
<dbReference type="OrthoDB" id="5975154at2759"/>
<evidence type="ECO:0000256" key="4">
    <source>
        <dbReference type="ARBA" id="ARBA00023136"/>
    </source>
</evidence>
<evidence type="ECO:0000313" key="11">
    <source>
        <dbReference type="WBParaSite" id="DME_0000028001-mRNA-1"/>
    </source>
</evidence>
<dbReference type="STRING" id="318479.A0A0N4U125"/>
<dbReference type="GO" id="GO:0004888">
    <property type="term" value="F:transmembrane signaling receptor activity"/>
    <property type="evidence" value="ECO:0007669"/>
    <property type="project" value="InterPro"/>
</dbReference>
<evidence type="ECO:0000256" key="3">
    <source>
        <dbReference type="ARBA" id="ARBA00022989"/>
    </source>
</evidence>
<organism evidence="9 11">
    <name type="scientific">Dracunculus medinensis</name>
    <name type="common">Guinea worm</name>
    <dbReference type="NCBI Taxonomy" id="318479"/>
    <lineage>
        <taxon>Eukaryota</taxon>
        <taxon>Metazoa</taxon>
        <taxon>Ecdysozoa</taxon>
        <taxon>Nematoda</taxon>
        <taxon>Chromadorea</taxon>
        <taxon>Rhabditida</taxon>
        <taxon>Spirurina</taxon>
        <taxon>Dracunculoidea</taxon>
        <taxon>Dracunculidae</taxon>
        <taxon>Dracunculus</taxon>
    </lineage>
</organism>
<dbReference type="InterPro" id="IPR006202">
    <property type="entry name" value="Neur_chan_lig-bd"/>
</dbReference>
<dbReference type="CDD" id="cd18997">
    <property type="entry name" value="LGIC_ECD_nAChR"/>
    <property type="match status" value="1"/>
</dbReference>
<dbReference type="PANTHER" id="PTHR18945">
    <property type="entry name" value="NEUROTRANSMITTER GATED ION CHANNEL"/>
    <property type="match status" value="1"/>
</dbReference>
<dbReference type="InterPro" id="IPR006029">
    <property type="entry name" value="Neurotrans-gated_channel_TM"/>
</dbReference>
<feature type="domain" description="Neurotransmitter-gated ion-channel transmembrane" evidence="7">
    <location>
        <begin position="233"/>
        <end position="324"/>
    </location>
</feature>
<dbReference type="Gene3D" id="1.20.58.390">
    <property type="entry name" value="Neurotransmitter-gated ion-channel transmembrane domain"/>
    <property type="match status" value="1"/>
</dbReference>
<evidence type="ECO:0000313" key="9">
    <source>
        <dbReference type="Proteomes" id="UP000038040"/>
    </source>
</evidence>
<evidence type="ECO:0000313" key="8">
    <source>
        <dbReference type="EMBL" id="VDN54667.1"/>
    </source>
</evidence>
<keyword evidence="3 5" id="KW-1133">Transmembrane helix</keyword>
<feature type="transmembrane region" description="Helical" evidence="5">
    <location>
        <begin position="262"/>
        <end position="280"/>
    </location>
</feature>
<keyword evidence="5" id="KW-0406">Ion transport</keyword>
<proteinExistence type="inferred from homology"/>
<dbReference type="GO" id="GO:0005230">
    <property type="term" value="F:extracellular ligand-gated monoatomic ion channel activity"/>
    <property type="evidence" value="ECO:0007669"/>
    <property type="project" value="InterPro"/>
</dbReference>
<evidence type="ECO:0000259" key="7">
    <source>
        <dbReference type="Pfam" id="PF02932"/>
    </source>
</evidence>